<dbReference type="InParanoid" id="G2QM57"/>
<keyword evidence="1" id="KW-1133">Transmembrane helix</keyword>
<dbReference type="RefSeq" id="XP_003666282.1">
    <property type="nucleotide sequence ID" value="XM_003666234.1"/>
</dbReference>
<accession>G2QM57</accession>
<feature type="transmembrane region" description="Helical" evidence="1">
    <location>
        <begin position="80"/>
        <end position="104"/>
    </location>
</feature>
<feature type="transmembrane region" description="Helical" evidence="1">
    <location>
        <begin position="50"/>
        <end position="68"/>
    </location>
</feature>
<organism evidence="2 3">
    <name type="scientific">Thermothelomyces thermophilus (strain ATCC 42464 / BCRC 31852 / DSM 1799)</name>
    <name type="common">Sporotrichum thermophile</name>
    <dbReference type="NCBI Taxonomy" id="573729"/>
    <lineage>
        <taxon>Eukaryota</taxon>
        <taxon>Fungi</taxon>
        <taxon>Dikarya</taxon>
        <taxon>Ascomycota</taxon>
        <taxon>Pezizomycotina</taxon>
        <taxon>Sordariomycetes</taxon>
        <taxon>Sordariomycetidae</taxon>
        <taxon>Sordariales</taxon>
        <taxon>Chaetomiaceae</taxon>
        <taxon>Thermothelomyces</taxon>
    </lineage>
</organism>
<sequence>MLLAVCGLFQIDRIAARLDVVHFANGSRPTTERKQGGLGNQVITRAGQRFAFVGSILWISYISSWVSYQLSSSQTLKLNLIFGVPIFSAPACGYWPGLNLCAAAETVLKHKKMRDAPQANASPLLA</sequence>
<protein>
    <submittedName>
        <fullName evidence="2">Uncharacterized protein</fullName>
    </submittedName>
</protein>
<gene>
    <name evidence="2" type="ORF">MYCTH_2130178</name>
</gene>
<dbReference type="KEGG" id="mtm:MYCTH_2130178"/>
<evidence type="ECO:0000313" key="3">
    <source>
        <dbReference type="Proteomes" id="UP000007322"/>
    </source>
</evidence>
<evidence type="ECO:0000313" key="2">
    <source>
        <dbReference type="EMBL" id="AEO61037.1"/>
    </source>
</evidence>
<keyword evidence="3" id="KW-1185">Reference proteome</keyword>
<dbReference type="VEuPathDB" id="FungiDB:MYCTH_2130178"/>
<keyword evidence="1" id="KW-0472">Membrane</keyword>
<proteinExistence type="predicted"/>
<keyword evidence="1" id="KW-0812">Transmembrane</keyword>
<dbReference type="EMBL" id="CP003007">
    <property type="protein sequence ID" value="AEO61037.1"/>
    <property type="molecule type" value="Genomic_DNA"/>
</dbReference>
<dbReference type="AlphaFoldDB" id="G2QM57"/>
<dbReference type="HOGENOM" id="CLU_1983098_0_0_1"/>
<dbReference type="GeneID" id="11514497"/>
<dbReference type="Proteomes" id="UP000007322">
    <property type="component" value="Chromosome 6"/>
</dbReference>
<reference evidence="2 3" key="1">
    <citation type="journal article" date="2011" name="Nat. Biotechnol.">
        <title>Comparative genomic analysis of the thermophilic biomass-degrading fungi Myceliophthora thermophila and Thielavia terrestris.</title>
        <authorList>
            <person name="Berka R.M."/>
            <person name="Grigoriev I.V."/>
            <person name="Otillar R."/>
            <person name="Salamov A."/>
            <person name="Grimwood J."/>
            <person name="Reid I."/>
            <person name="Ishmael N."/>
            <person name="John T."/>
            <person name="Darmond C."/>
            <person name="Moisan M.-C."/>
            <person name="Henrissat B."/>
            <person name="Coutinho P.M."/>
            <person name="Lombard V."/>
            <person name="Natvig D.O."/>
            <person name="Lindquist E."/>
            <person name="Schmutz J."/>
            <person name="Lucas S."/>
            <person name="Harris P."/>
            <person name="Powlowski J."/>
            <person name="Bellemare A."/>
            <person name="Taylor D."/>
            <person name="Butler G."/>
            <person name="de Vries R.P."/>
            <person name="Allijn I.E."/>
            <person name="van den Brink J."/>
            <person name="Ushinsky S."/>
            <person name="Storms R."/>
            <person name="Powell A.J."/>
            <person name="Paulsen I.T."/>
            <person name="Elbourne L.D.H."/>
            <person name="Baker S.E."/>
            <person name="Magnuson J."/>
            <person name="LaBoissiere S."/>
            <person name="Clutterbuck A.J."/>
            <person name="Martinez D."/>
            <person name="Wogulis M."/>
            <person name="de Leon A.L."/>
            <person name="Rey M.W."/>
            <person name="Tsang A."/>
        </authorList>
    </citation>
    <scope>NUCLEOTIDE SEQUENCE [LARGE SCALE GENOMIC DNA]</scope>
    <source>
        <strain evidence="3">ATCC 42464 / BCRC 31852 / DSM 1799</strain>
    </source>
</reference>
<name>G2QM57_THET4</name>
<evidence type="ECO:0000256" key="1">
    <source>
        <dbReference type="SAM" id="Phobius"/>
    </source>
</evidence>